<dbReference type="EMBL" id="CM000880">
    <property type="protein sequence ID" value="KQK12545.1"/>
    <property type="molecule type" value="Genomic_DNA"/>
</dbReference>
<comment type="subunit">
    <text evidence="2 4">Homodimer.</text>
</comment>
<dbReference type="InterPro" id="IPR004265">
    <property type="entry name" value="Dirigent"/>
</dbReference>
<accession>I1GLT5</accession>
<reference evidence="5 6" key="1">
    <citation type="journal article" date="2010" name="Nature">
        <title>Genome sequencing and analysis of the model grass Brachypodium distachyon.</title>
        <authorList>
            <consortium name="International Brachypodium Initiative"/>
        </authorList>
    </citation>
    <scope>NUCLEOTIDE SEQUENCE [LARGE SCALE GENOMIC DNA]</scope>
    <source>
        <strain evidence="5 6">Bd21</strain>
    </source>
</reference>
<dbReference type="Pfam" id="PF03018">
    <property type="entry name" value="Dirigent"/>
    <property type="match status" value="1"/>
</dbReference>
<dbReference type="OMA" id="KTMILAW"/>
<reference evidence="5" key="2">
    <citation type="submission" date="2017-06" db="EMBL/GenBank/DDBJ databases">
        <title>WGS assembly of Brachypodium distachyon.</title>
        <authorList>
            <consortium name="The International Brachypodium Initiative"/>
            <person name="Lucas S."/>
            <person name="Harmon-Smith M."/>
            <person name="Lail K."/>
            <person name="Tice H."/>
            <person name="Grimwood J."/>
            <person name="Bruce D."/>
            <person name="Barry K."/>
            <person name="Shu S."/>
            <person name="Lindquist E."/>
            <person name="Wang M."/>
            <person name="Pitluck S."/>
            <person name="Vogel J.P."/>
            <person name="Garvin D.F."/>
            <person name="Mockler T.C."/>
            <person name="Schmutz J."/>
            <person name="Rokhsar D."/>
            <person name="Bevan M.W."/>
        </authorList>
    </citation>
    <scope>NUCLEOTIDE SEQUENCE</scope>
    <source>
        <strain evidence="5">Bd21</strain>
    </source>
</reference>
<evidence type="ECO:0000313" key="7">
    <source>
        <dbReference type="Proteomes" id="UP000008810"/>
    </source>
</evidence>
<dbReference type="PANTHER" id="PTHR21495">
    <property type="entry name" value="NUCLEOPORIN-RELATED"/>
    <property type="match status" value="1"/>
</dbReference>
<comment type="subcellular location">
    <subcellularLocation>
        <location evidence="4">Secreted</location>
        <location evidence="4">Extracellular space</location>
        <location evidence="4">Apoplast</location>
    </subcellularLocation>
</comment>
<feature type="chain" id="PRO_5013982580" description="Dirigent protein" evidence="4">
    <location>
        <begin position="23"/>
        <end position="183"/>
    </location>
</feature>
<evidence type="ECO:0000256" key="3">
    <source>
        <dbReference type="ARBA" id="ARBA00022525"/>
    </source>
</evidence>
<evidence type="ECO:0000256" key="4">
    <source>
        <dbReference type="RuleBase" id="RU363099"/>
    </source>
</evidence>
<evidence type="ECO:0000256" key="1">
    <source>
        <dbReference type="ARBA" id="ARBA00010746"/>
    </source>
</evidence>
<dbReference type="eggNOG" id="ENOG502RXRA">
    <property type="taxonomic scope" value="Eukaryota"/>
</dbReference>
<protein>
    <recommendedName>
        <fullName evidence="4">Dirigent protein</fullName>
    </recommendedName>
</protein>
<keyword evidence="4" id="KW-0052">Apoplast</keyword>
<comment type="function">
    <text evidence="4">Dirigent proteins impart stereoselectivity on the phenoxy radical-coupling reaction, yielding optically active lignans from two molecules of coniferyl alcohol in the biosynthesis of lignans, flavonolignans, and alkaloids and thus plays a central role in plant secondary metabolism.</text>
</comment>
<dbReference type="AlphaFoldDB" id="I1GLT5"/>
<keyword evidence="4" id="KW-0732">Signal</keyword>
<organism evidence="6">
    <name type="scientific">Brachypodium distachyon</name>
    <name type="common">Purple false brome</name>
    <name type="synonym">Trachynia distachya</name>
    <dbReference type="NCBI Taxonomy" id="15368"/>
    <lineage>
        <taxon>Eukaryota</taxon>
        <taxon>Viridiplantae</taxon>
        <taxon>Streptophyta</taxon>
        <taxon>Embryophyta</taxon>
        <taxon>Tracheophyta</taxon>
        <taxon>Spermatophyta</taxon>
        <taxon>Magnoliopsida</taxon>
        <taxon>Liliopsida</taxon>
        <taxon>Poales</taxon>
        <taxon>Poaceae</taxon>
        <taxon>BOP clade</taxon>
        <taxon>Pooideae</taxon>
        <taxon>Stipodae</taxon>
        <taxon>Brachypodieae</taxon>
        <taxon>Brachypodium</taxon>
    </lineage>
</organism>
<dbReference type="InterPro" id="IPR044859">
    <property type="entry name" value="Allene_oxi_cyc_Dirigent"/>
</dbReference>
<feature type="signal peptide" evidence="4">
    <location>
        <begin position="1"/>
        <end position="22"/>
    </location>
</feature>
<dbReference type="Gene3D" id="2.40.480.10">
    <property type="entry name" value="Allene oxide cyclase-like"/>
    <property type="match status" value="1"/>
</dbReference>
<dbReference type="HOGENOM" id="CLU_087111_2_0_1"/>
<evidence type="ECO:0000256" key="2">
    <source>
        <dbReference type="ARBA" id="ARBA00011738"/>
    </source>
</evidence>
<dbReference type="GO" id="GO:0009699">
    <property type="term" value="P:phenylpropanoid biosynthetic process"/>
    <property type="evidence" value="ECO:0007669"/>
    <property type="project" value="UniProtKB-ARBA"/>
</dbReference>
<evidence type="ECO:0000313" key="5">
    <source>
        <dbReference type="EMBL" id="KQK12545.1"/>
    </source>
</evidence>
<name>I1GLT5_BRADI</name>
<dbReference type="OrthoDB" id="644695at2759"/>
<dbReference type="EnsemblPlants" id="KQK12545">
    <property type="protein sequence ID" value="KQK12545"/>
    <property type="gene ID" value="BRADI_1g04420v3"/>
</dbReference>
<comment type="similarity">
    <text evidence="1 4">Belongs to the plant dirigent protein family.</text>
</comment>
<gene>
    <name evidence="6" type="primary">LOC100845635</name>
    <name evidence="5" type="ORF">BRADI_1g04420v3</name>
</gene>
<dbReference type="Gramene" id="KQK12545">
    <property type="protein sequence ID" value="KQK12545"/>
    <property type="gene ID" value="BRADI_1g04420v3"/>
</dbReference>
<dbReference type="GO" id="GO:0048046">
    <property type="term" value="C:apoplast"/>
    <property type="evidence" value="ECO:0007669"/>
    <property type="project" value="UniProtKB-SubCell"/>
</dbReference>
<keyword evidence="3 4" id="KW-0964">Secreted</keyword>
<evidence type="ECO:0000313" key="6">
    <source>
        <dbReference type="EnsemblPlants" id="KQK12545"/>
    </source>
</evidence>
<dbReference type="RefSeq" id="XP_003559260.1">
    <property type="nucleotide sequence ID" value="XM_003559212.3"/>
</dbReference>
<sequence length="183" mass="20120">MRTPSLLLLLFVLFSFQRDTAATGYLSGPEKVTNLHFYMHDTVAGKDATDVPVAHGANFIPTPGTISSLFPFSSVYVFDNVLTEGWERSSRVVGNAQGMYIMSSKDGNTIDMAVDYELTEYKNSSFSVLTRNPVGDGDGRELTVVGGRGAFRMARGFIILPTERLNTTTLDAVIEYNVTLIHH</sequence>
<dbReference type="STRING" id="15368.I1GLT5"/>
<keyword evidence="7" id="KW-1185">Reference proteome</keyword>
<dbReference type="KEGG" id="bdi:100845635"/>
<dbReference type="GeneID" id="100845635"/>
<reference evidence="6" key="3">
    <citation type="submission" date="2018-08" db="UniProtKB">
        <authorList>
            <consortium name="EnsemblPlants"/>
        </authorList>
    </citation>
    <scope>IDENTIFICATION</scope>
    <source>
        <strain evidence="6">cv. Bd21</strain>
    </source>
</reference>
<proteinExistence type="inferred from homology"/>
<dbReference type="Proteomes" id="UP000008810">
    <property type="component" value="Chromosome 1"/>
</dbReference>